<organism evidence="2">
    <name type="scientific">Rhododendron williamsianum</name>
    <dbReference type="NCBI Taxonomy" id="262921"/>
    <lineage>
        <taxon>Eukaryota</taxon>
        <taxon>Viridiplantae</taxon>
        <taxon>Streptophyta</taxon>
        <taxon>Embryophyta</taxon>
        <taxon>Tracheophyta</taxon>
        <taxon>Spermatophyta</taxon>
        <taxon>Magnoliopsida</taxon>
        <taxon>eudicotyledons</taxon>
        <taxon>Gunneridae</taxon>
        <taxon>Pentapetalae</taxon>
        <taxon>asterids</taxon>
        <taxon>Ericales</taxon>
        <taxon>Ericaceae</taxon>
        <taxon>Ericoideae</taxon>
        <taxon>Rhodoreae</taxon>
        <taxon>Rhododendron</taxon>
    </lineage>
</organism>
<feature type="non-terminal residue" evidence="2">
    <location>
        <position position="121"/>
    </location>
</feature>
<feature type="domain" description="Myotubularin phosphatase" evidence="1">
    <location>
        <begin position="15"/>
        <end position="121"/>
    </location>
</feature>
<name>A0A6A4LWD5_9ERIC</name>
<dbReference type="InterPro" id="IPR010569">
    <property type="entry name" value="Myotubularin-like_Pase_dom"/>
</dbReference>
<dbReference type="PROSITE" id="PS51339">
    <property type="entry name" value="PPASE_MYOTUBULARIN"/>
    <property type="match status" value="1"/>
</dbReference>
<comment type="caution">
    <text evidence="2">The sequence shown here is derived from an EMBL/GenBank/DDBJ whole genome shotgun (WGS) entry which is preliminary data.</text>
</comment>
<dbReference type="GO" id="GO:0106018">
    <property type="term" value="F:phosphatidylinositol-3,5-bisphosphate phosphatase activity"/>
    <property type="evidence" value="ECO:0007669"/>
    <property type="project" value="TreeGrafter"/>
</dbReference>
<dbReference type="PANTHER" id="PTHR10807:SF8">
    <property type="entry name" value="PHOSPHATIDYLINOSITOL-3-PHOSPHATE PHOSPHATASE"/>
    <property type="match status" value="1"/>
</dbReference>
<dbReference type="GO" id="GO:0046856">
    <property type="term" value="P:phosphatidylinositol dephosphorylation"/>
    <property type="evidence" value="ECO:0007669"/>
    <property type="project" value="TreeGrafter"/>
</dbReference>
<evidence type="ECO:0000313" key="2">
    <source>
        <dbReference type="EMBL" id="KAE9462375.1"/>
    </source>
</evidence>
<protein>
    <recommendedName>
        <fullName evidence="1">Myotubularin phosphatase domain-containing protein</fullName>
    </recommendedName>
</protein>
<dbReference type="PANTHER" id="PTHR10807">
    <property type="entry name" value="MYOTUBULARIN-RELATED"/>
    <property type="match status" value="1"/>
</dbReference>
<dbReference type="GO" id="GO:0005737">
    <property type="term" value="C:cytoplasm"/>
    <property type="evidence" value="ECO:0007669"/>
    <property type="project" value="TreeGrafter"/>
</dbReference>
<feature type="non-terminal residue" evidence="2">
    <location>
        <position position="1"/>
    </location>
</feature>
<dbReference type="AlphaFoldDB" id="A0A6A4LWD5"/>
<dbReference type="GO" id="GO:0004438">
    <property type="term" value="F:phosphatidylinositol-3-phosphate phosphatase activity"/>
    <property type="evidence" value="ECO:0007669"/>
    <property type="project" value="TreeGrafter"/>
</dbReference>
<dbReference type="InterPro" id="IPR029021">
    <property type="entry name" value="Prot-tyrosine_phosphatase-like"/>
</dbReference>
<dbReference type="InterPro" id="IPR030564">
    <property type="entry name" value="Myotubularin"/>
</dbReference>
<dbReference type="OrthoDB" id="269822at2759"/>
<gene>
    <name evidence="2" type="ORF">C3L33_05717</name>
</gene>
<accession>A0A6A4LWD5</accession>
<dbReference type="EMBL" id="QEFC01000826">
    <property type="protein sequence ID" value="KAE9462375.1"/>
    <property type="molecule type" value="Genomic_DNA"/>
</dbReference>
<dbReference type="SUPFAM" id="SSF52799">
    <property type="entry name" value="(Phosphotyrosine protein) phosphatases II"/>
    <property type="match status" value="1"/>
</dbReference>
<evidence type="ECO:0000259" key="1">
    <source>
        <dbReference type="PROSITE" id="PS51339"/>
    </source>
</evidence>
<sequence>MRLLNEYFGLLVMVSRNASASNIEDGSFTLSNEWWKISAVNSTYTMCPTYPFALLVPECIRNAPGFHIPVLIACNFMVSSRAVLAWSSQPLVGLMLNMRSNANEKLVDSLCTHFAGAKHPH</sequence>
<reference evidence="2" key="1">
    <citation type="journal article" date="2019" name="Genome Biol. Evol.">
        <title>The Rhododendron genome and chromosomal organization provide insight into shared whole-genome duplications across the heath family (Ericaceae).</title>
        <authorList>
            <person name="Soza V.L."/>
            <person name="Lindsley D."/>
            <person name="Waalkes A."/>
            <person name="Ramage E."/>
            <person name="Patwardhan R.P."/>
            <person name="Burton J.N."/>
            <person name="Adey A."/>
            <person name="Kumar A."/>
            <person name="Qiu R."/>
            <person name="Shendure J."/>
            <person name="Hall B."/>
        </authorList>
    </citation>
    <scope>NUCLEOTIDE SEQUENCE</scope>
    <source>
        <strain evidence="2">RSF 1966-606</strain>
    </source>
</reference>
<proteinExistence type="predicted"/>
<dbReference type="Pfam" id="PF06602">
    <property type="entry name" value="Myotub-related"/>
    <property type="match status" value="1"/>
</dbReference>